<keyword evidence="2" id="KW-0472">Membrane</keyword>
<evidence type="ECO:0000256" key="2">
    <source>
        <dbReference type="SAM" id="Phobius"/>
    </source>
</evidence>
<keyword evidence="4" id="KW-1185">Reference proteome</keyword>
<accession>A0A9P8QQH1</accession>
<evidence type="ECO:0000313" key="3">
    <source>
        <dbReference type="EMBL" id="KAH6606883.1"/>
    </source>
</evidence>
<feature type="region of interest" description="Disordered" evidence="1">
    <location>
        <begin position="1"/>
        <end position="21"/>
    </location>
</feature>
<reference evidence="3" key="1">
    <citation type="submission" date="2021-08" db="EMBL/GenBank/DDBJ databases">
        <title>Chromosome-Level Trichoderma cornu-damae using Hi-C Data.</title>
        <authorList>
            <person name="Kim C.S."/>
        </authorList>
    </citation>
    <scope>NUCLEOTIDE SEQUENCE</scope>
    <source>
        <strain evidence="3">KA19-0412C</strain>
    </source>
</reference>
<organism evidence="3 4">
    <name type="scientific">Trichoderma cornu-damae</name>
    <dbReference type="NCBI Taxonomy" id="654480"/>
    <lineage>
        <taxon>Eukaryota</taxon>
        <taxon>Fungi</taxon>
        <taxon>Dikarya</taxon>
        <taxon>Ascomycota</taxon>
        <taxon>Pezizomycotina</taxon>
        <taxon>Sordariomycetes</taxon>
        <taxon>Hypocreomycetidae</taxon>
        <taxon>Hypocreales</taxon>
        <taxon>Hypocreaceae</taxon>
        <taxon>Trichoderma</taxon>
    </lineage>
</organism>
<evidence type="ECO:0000256" key="1">
    <source>
        <dbReference type="SAM" id="MobiDB-lite"/>
    </source>
</evidence>
<dbReference type="OrthoDB" id="4899884at2759"/>
<dbReference type="EMBL" id="JAIWOZ010000004">
    <property type="protein sequence ID" value="KAH6606883.1"/>
    <property type="molecule type" value="Genomic_DNA"/>
</dbReference>
<gene>
    <name evidence="3" type="ORF">Trco_006036</name>
</gene>
<feature type="compositionally biased region" description="Basic and acidic residues" evidence="1">
    <location>
        <begin position="49"/>
        <end position="66"/>
    </location>
</feature>
<dbReference type="Proteomes" id="UP000827724">
    <property type="component" value="Unassembled WGS sequence"/>
</dbReference>
<dbReference type="AlphaFoldDB" id="A0A9P8QQH1"/>
<comment type="caution">
    <text evidence="3">The sequence shown here is derived from an EMBL/GenBank/DDBJ whole genome shotgun (WGS) entry which is preliminary data.</text>
</comment>
<feature type="region of interest" description="Disordered" evidence="1">
    <location>
        <begin position="49"/>
        <end position="68"/>
    </location>
</feature>
<sequence length="170" mass="18451">MPRDRTFGRHAKHSNGRKPAPMICGVSNCQLGCWTKTYGGEMVTSEYCEKPQEKPADSSRSPEERPPAPIVAAAATTGMSDRPCACTRNATPDESKPAPIARLVEPQMEPKVEDANPVAEEVQGGGRGEKETLPTFFSGVAVGLCILMQMLYVILQLLLEMARGTAKWTM</sequence>
<proteinExistence type="predicted"/>
<protein>
    <submittedName>
        <fullName evidence="3">Uncharacterized protein</fullName>
    </submittedName>
</protein>
<feature type="transmembrane region" description="Helical" evidence="2">
    <location>
        <begin position="136"/>
        <end position="159"/>
    </location>
</feature>
<keyword evidence="2" id="KW-0812">Transmembrane</keyword>
<evidence type="ECO:0000313" key="4">
    <source>
        <dbReference type="Proteomes" id="UP000827724"/>
    </source>
</evidence>
<name>A0A9P8QQH1_9HYPO</name>
<keyword evidence="2" id="KW-1133">Transmembrane helix</keyword>